<dbReference type="CDD" id="cd07812">
    <property type="entry name" value="SRPBCC"/>
    <property type="match status" value="1"/>
</dbReference>
<protein>
    <submittedName>
        <fullName evidence="2">SRPBCC family protein</fullName>
    </submittedName>
</protein>
<accession>A0ABT2AYS1</accession>
<gene>
    <name evidence="2" type="ORF">NX794_09205</name>
</gene>
<evidence type="ECO:0000313" key="2">
    <source>
        <dbReference type="EMBL" id="MCS0601404.1"/>
    </source>
</evidence>
<organism evidence="2 3">
    <name type="scientific">Streptomyces pyxinicus</name>
    <dbReference type="NCBI Taxonomy" id="2970331"/>
    <lineage>
        <taxon>Bacteria</taxon>
        <taxon>Bacillati</taxon>
        <taxon>Actinomycetota</taxon>
        <taxon>Actinomycetes</taxon>
        <taxon>Kitasatosporales</taxon>
        <taxon>Streptomycetaceae</taxon>
        <taxon>Streptomyces</taxon>
    </lineage>
</organism>
<dbReference type="RefSeq" id="WP_258777925.1">
    <property type="nucleotide sequence ID" value="NZ_JANUGP010000005.1"/>
</dbReference>
<evidence type="ECO:0000256" key="1">
    <source>
        <dbReference type="SAM" id="MobiDB-lite"/>
    </source>
</evidence>
<dbReference type="InterPro" id="IPR019587">
    <property type="entry name" value="Polyketide_cyclase/dehydratase"/>
</dbReference>
<dbReference type="Proteomes" id="UP001205612">
    <property type="component" value="Unassembled WGS sequence"/>
</dbReference>
<dbReference type="Gene3D" id="3.30.530.20">
    <property type="match status" value="1"/>
</dbReference>
<reference evidence="2 3" key="1">
    <citation type="submission" date="2022-08" db="EMBL/GenBank/DDBJ databases">
        <authorList>
            <person name="Somphong A."/>
            <person name="Phongsopitanun W."/>
        </authorList>
    </citation>
    <scope>NUCLEOTIDE SEQUENCE [LARGE SCALE GENOMIC DNA]</scope>
    <source>
        <strain evidence="2 3">LP11</strain>
    </source>
</reference>
<sequence>MTARRRPERTRRWEESREIAAPAETLFLLLSDPSAMPRLSPECSGVWVLRSRRRPGPLFLGFNRRGARRWFTVCRVTTHRPPYAFAFHVSILGLPIARWTYRLEPLDDRHTRVTEAWQDLRRGPGGRVTDLLGVLLAGTTPARRAAANRTGMRTTLRRLQTAAESPPTDTRERETP</sequence>
<dbReference type="Pfam" id="PF10604">
    <property type="entry name" value="Polyketide_cyc2"/>
    <property type="match status" value="1"/>
</dbReference>
<proteinExistence type="predicted"/>
<feature type="region of interest" description="Disordered" evidence="1">
    <location>
        <begin position="149"/>
        <end position="176"/>
    </location>
</feature>
<keyword evidence="3" id="KW-1185">Reference proteome</keyword>
<comment type="caution">
    <text evidence="2">The sequence shown here is derived from an EMBL/GenBank/DDBJ whole genome shotgun (WGS) entry which is preliminary data.</text>
</comment>
<evidence type="ECO:0000313" key="3">
    <source>
        <dbReference type="Proteomes" id="UP001205612"/>
    </source>
</evidence>
<dbReference type="SUPFAM" id="SSF55961">
    <property type="entry name" value="Bet v1-like"/>
    <property type="match status" value="1"/>
</dbReference>
<dbReference type="EMBL" id="JANUGP010000005">
    <property type="protein sequence ID" value="MCS0601404.1"/>
    <property type="molecule type" value="Genomic_DNA"/>
</dbReference>
<dbReference type="InterPro" id="IPR023393">
    <property type="entry name" value="START-like_dom_sf"/>
</dbReference>
<name>A0ABT2AYS1_9ACTN</name>